<evidence type="ECO:0000256" key="8">
    <source>
        <dbReference type="SAM" id="Phobius"/>
    </source>
</evidence>
<keyword evidence="5 8" id="KW-1133">Transmembrane helix</keyword>
<dbReference type="SUPFAM" id="SSF103473">
    <property type="entry name" value="MFS general substrate transporter"/>
    <property type="match status" value="1"/>
</dbReference>
<dbReference type="InterPro" id="IPR020846">
    <property type="entry name" value="MFS_dom"/>
</dbReference>
<dbReference type="InterPro" id="IPR036259">
    <property type="entry name" value="MFS_trans_sf"/>
</dbReference>
<feature type="transmembrane region" description="Helical" evidence="8">
    <location>
        <begin position="12"/>
        <end position="29"/>
    </location>
</feature>
<sequence length="454" mass="47324">MSPMFRALSIRNYRLWASGAIVSNTGTWMQRVAQDWLVLTQLTDNSGVAVGITTALQFAPVLLLAPWAGAATDRFDRRKVLIATQIASAVLGLTLGLLVVTGLAELWMVYALATGLGIVAAVDGPARQAFVSELVPVDYLPNAVGLNSASFNAGRLLGPGIAGLLINWFGTGPVFLINGVSFIAVVFSLTRMNRAELGHQQRPARGNRSARAGLAYVRSRPEIALIMGIVGLVAMLGLNSQITIALMARLTFDKGAGEYGILGSVMAIGSLGGALLAARREHPTVKLVIGAAAAFGATSILSALMPTYWSFGLMLIPVGLFALTMLTAANATIQLATEPAMRGRVMALYMAILMGGTPVGSPIIGWIGEEFGPRWTVLIGGIGTLLVALAAMALVSRSPVLQEAVARADRGPALTVTATTERAKTTGTPESEAVARATASRAETTTEVTGKSAV</sequence>
<feature type="transmembrane region" description="Helical" evidence="8">
    <location>
        <begin position="80"/>
        <end position="104"/>
    </location>
</feature>
<evidence type="ECO:0000256" key="1">
    <source>
        <dbReference type="ARBA" id="ARBA00004651"/>
    </source>
</evidence>
<comment type="subcellular location">
    <subcellularLocation>
        <location evidence="1">Cell membrane</location>
        <topology evidence="1">Multi-pass membrane protein</topology>
    </subcellularLocation>
</comment>
<dbReference type="PANTHER" id="PTHR23513:SF11">
    <property type="entry name" value="STAPHYLOFERRIN A TRANSPORTER"/>
    <property type="match status" value="1"/>
</dbReference>
<name>A0ABT9P0G9_9ACTN</name>
<keyword evidence="6 8" id="KW-0472">Membrane</keyword>
<evidence type="ECO:0000256" key="5">
    <source>
        <dbReference type="ARBA" id="ARBA00022989"/>
    </source>
</evidence>
<accession>A0ABT9P0G9</accession>
<feature type="transmembrane region" description="Helical" evidence="8">
    <location>
        <begin position="374"/>
        <end position="395"/>
    </location>
</feature>
<organism evidence="10 11">
    <name type="scientific">Kineosporia succinea</name>
    <dbReference type="NCBI Taxonomy" id="84632"/>
    <lineage>
        <taxon>Bacteria</taxon>
        <taxon>Bacillati</taxon>
        <taxon>Actinomycetota</taxon>
        <taxon>Actinomycetes</taxon>
        <taxon>Kineosporiales</taxon>
        <taxon>Kineosporiaceae</taxon>
        <taxon>Kineosporia</taxon>
    </lineage>
</organism>
<dbReference type="EMBL" id="JAUSQZ010000001">
    <property type="protein sequence ID" value="MDP9825914.1"/>
    <property type="molecule type" value="Genomic_DNA"/>
</dbReference>
<feature type="transmembrane region" description="Helical" evidence="8">
    <location>
        <begin position="311"/>
        <end position="333"/>
    </location>
</feature>
<feature type="domain" description="Major facilitator superfamily (MFS) profile" evidence="9">
    <location>
        <begin position="1"/>
        <end position="399"/>
    </location>
</feature>
<dbReference type="InterPro" id="IPR010290">
    <property type="entry name" value="TM_effector"/>
</dbReference>
<feature type="transmembrane region" description="Helical" evidence="8">
    <location>
        <begin position="165"/>
        <end position="189"/>
    </location>
</feature>
<feature type="transmembrane region" description="Helical" evidence="8">
    <location>
        <begin position="49"/>
        <end position="68"/>
    </location>
</feature>
<evidence type="ECO:0000259" key="9">
    <source>
        <dbReference type="PROSITE" id="PS50850"/>
    </source>
</evidence>
<evidence type="ECO:0000256" key="3">
    <source>
        <dbReference type="ARBA" id="ARBA00022475"/>
    </source>
</evidence>
<keyword evidence="11" id="KW-1185">Reference proteome</keyword>
<evidence type="ECO:0000256" key="7">
    <source>
        <dbReference type="SAM" id="MobiDB-lite"/>
    </source>
</evidence>
<feature type="transmembrane region" description="Helical" evidence="8">
    <location>
        <begin position="259"/>
        <end position="278"/>
    </location>
</feature>
<protein>
    <submittedName>
        <fullName evidence="10">MFS family permease</fullName>
    </submittedName>
</protein>
<dbReference type="Pfam" id="PF05977">
    <property type="entry name" value="MFS_3"/>
    <property type="match status" value="1"/>
</dbReference>
<evidence type="ECO:0000256" key="2">
    <source>
        <dbReference type="ARBA" id="ARBA00022448"/>
    </source>
</evidence>
<feature type="transmembrane region" description="Helical" evidence="8">
    <location>
        <begin position="285"/>
        <end position="305"/>
    </location>
</feature>
<dbReference type="Gene3D" id="1.20.1250.20">
    <property type="entry name" value="MFS general substrate transporter like domains"/>
    <property type="match status" value="1"/>
</dbReference>
<keyword evidence="4 8" id="KW-0812">Transmembrane</keyword>
<gene>
    <name evidence="10" type="ORF">J2S57_001663</name>
</gene>
<keyword evidence="2" id="KW-0813">Transport</keyword>
<proteinExistence type="predicted"/>
<evidence type="ECO:0000256" key="6">
    <source>
        <dbReference type="ARBA" id="ARBA00023136"/>
    </source>
</evidence>
<evidence type="ECO:0000313" key="11">
    <source>
        <dbReference type="Proteomes" id="UP001235712"/>
    </source>
</evidence>
<feature type="transmembrane region" description="Helical" evidence="8">
    <location>
        <begin position="223"/>
        <end position="247"/>
    </location>
</feature>
<evidence type="ECO:0000256" key="4">
    <source>
        <dbReference type="ARBA" id="ARBA00022692"/>
    </source>
</evidence>
<evidence type="ECO:0000313" key="10">
    <source>
        <dbReference type="EMBL" id="MDP9825914.1"/>
    </source>
</evidence>
<dbReference type="CDD" id="cd06173">
    <property type="entry name" value="MFS_MefA_like"/>
    <property type="match status" value="1"/>
</dbReference>
<reference evidence="10 11" key="1">
    <citation type="submission" date="2023-07" db="EMBL/GenBank/DDBJ databases">
        <title>Sequencing the genomes of 1000 actinobacteria strains.</title>
        <authorList>
            <person name="Klenk H.-P."/>
        </authorList>
    </citation>
    <scope>NUCLEOTIDE SEQUENCE [LARGE SCALE GENOMIC DNA]</scope>
    <source>
        <strain evidence="10 11">DSM 44388</strain>
    </source>
</reference>
<keyword evidence="3" id="KW-1003">Cell membrane</keyword>
<feature type="region of interest" description="Disordered" evidence="7">
    <location>
        <begin position="418"/>
        <end position="454"/>
    </location>
</feature>
<comment type="caution">
    <text evidence="10">The sequence shown here is derived from an EMBL/GenBank/DDBJ whole genome shotgun (WGS) entry which is preliminary data.</text>
</comment>
<dbReference type="Proteomes" id="UP001235712">
    <property type="component" value="Unassembled WGS sequence"/>
</dbReference>
<feature type="transmembrane region" description="Helical" evidence="8">
    <location>
        <begin position="345"/>
        <end position="368"/>
    </location>
</feature>
<dbReference type="PROSITE" id="PS50850">
    <property type="entry name" value="MFS"/>
    <property type="match status" value="1"/>
</dbReference>
<dbReference type="PANTHER" id="PTHR23513">
    <property type="entry name" value="INTEGRAL MEMBRANE EFFLUX PROTEIN-RELATED"/>
    <property type="match status" value="1"/>
</dbReference>
<dbReference type="RefSeq" id="WP_370882448.1">
    <property type="nucleotide sequence ID" value="NZ_JAUSQZ010000001.1"/>
</dbReference>